<name>A0ABP0ANJ3_9PEZI</name>
<dbReference type="PANTHER" id="PTHR10622:SF10">
    <property type="entry name" value="HET DOMAIN-CONTAINING PROTEIN"/>
    <property type="match status" value="1"/>
</dbReference>
<sequence length="194" mass="21781">MEALDSAFRKSLWFTRGWTLQELLAPKTVKFYSRDWQYLTTKSGDPQIISEVTGIGQDVLMLHSYTRSSVASRMSWAGRRQTTKVEDLAYCLMGLFDVSMPLLYGEGEKAFWRLQQEILKDTTDHTIFSWKGDGYPSGMFARSPADFVSALDMSKQPSGAQNSASSLTNRGLRIELPLVPTPVPDMYAAVLNCC</sequence>
<organism evidence="1 2">
    <name type="scientific">Sporothrix bragantina</name>
    <dbReference type="NCBI Taxonomy" id="671064"/>
    <lineage>
        <taxon>Eukaryota</taxon>
        <taxon>Fungi</taxon>
        <taxon>Dikarya</taxon>
        <taxon>Ascomycota</taxon>
        <taxon>Pezizomycotina</taxon>
        <taxon>Sordariomycetes</taxon>
        <taxon>Sordariomycetidae</taxon>
        <taxon>Ophiostomatales</taxon>
        <taxon>Ophiostomataceae</taxon>
        <taxon>Sporothrix</taxon>
    </lineage>
</organism>
<keyword evidence="2" id="KW-1185">Reference proteome</keyword>
<comment type="caution">
    <text evidence="1">The sequence shown here is derived from an EMBL/GenBank/DDBJ whole genome shotgun (WGS) entry which is preliminary data.</text>
</comment>
<evidence type="ECO:0008006" key="3">
    <source>
        <dbReference type="Google" id="ProtNLM"/>
    </source>
</evidence>
<dbReference type="EMBL" id="CAWUHC010000001">
    <property type="protein sequence ID" value="CAK7208832.1"/>
    <property type="molecule type" value="Genomic_DNA"/>
</dbReference>
<proteinExistence type="predicted"/>
<dbReference type="PANTHER" id="PTHR10622">
    <property type="entry name" value="HET DOMAIN-CONTAINING PROTEIN"/>
    <property type="match status" value="1"/>
</dbReference>
<gene>
    <name evidence="1" type="ORF">SBRCBS47491_000237</name>
</gene>
<accession>A0ABP0ANJ3</accession>
<dbReference type="Proteomes" id="UP001642406">
    <property type="component" value="Unassembled WGS sequence"/>
</dbReference>
<reference evidence="1 2" key="1">
    <citation type="submission" date="2024-01" db="EMBL/GenBank/DDBJ databases">
        <authorList>
            <person name="Allen C."/>
            <person name="Tagirdzhanova G."/>
        </authorList>
    </citation>
    <scope>NUCLEOTIDE SEQUENCE [LARGE SCALE GENOMIC DNA]</scope>
</reference>
<evidence type="ECO:0000313" key="1">
    <source>
        <dbReference type="EMBL" id="CAK7208832.1"/>
    </source>
</evidence>
<protein>
    <recommendedName>
        <fullName evidence="3">Heterokaryon incompatibility domain-containing protein</fullName>
    </recommendedName>
</protein>
<evidence type="ECO:0000313" key="2">
    <source>
        <dbReference type="Proteomes" id="UP001642406"/>
    </source>
</evidence>